<evidence type="ECO:0000256" key="2">
    <source>
        <dbReference type="ARBA" id="ARBA00023134"/>
    </source>
</evidence>
<dbReference type="PRINTS" id="PR00195">
    <property type="entry name" value="DYNAMIN"/>
</dbReference>
<dbReference type="PROSITE" id="PS51718">
    <property type="entry name" value="G_DYNAMIN_2"/>
    <property type="match status" value="1"/>
</dbReference>
<feature type="domain" description="GED" evidence="3">
    <location>
        <begin position="584"/>
        <end position="675"/>
    </location>
</feature>
<dbReference type="EMBL" id="CAXLJM020000154">
    <property type="protein sequence ID" value="CAL8143294.1"/>
    <property type="molecule type" value="Genomic_DNA"/>
</dbReference>
<keyword evidence="1" id="KW-0547">Nucleotide-binding</keyword>
<sequence length="676" mass="76504">MEQKHRYRNRSYSGESGHADVEFSDANTLELPDNSSSRLQSTNRMELMNKLYDVCHQLKSDGHETGIELPQIVVCGSQSSGKTSVLESLSKEELLPKGDNIQTRSPIQLQLIHSTVCEKYVEFLHLPDQRFTDMNDVRQEIQKCNQVIKDSKKVISEEAITLKLTSPEVVDLTLIDLPGIVAEPNDDQPMDLSQRIEEVVLKYLAPKNSIILVVAAATSDLETNTSLSLAKRVDPSKSRTVVVLTKLDLAQGSNAYDALLGKKRKYELGIFGVVNRSSAMKDATDEEVLEKEKQILRKNFPLVAARNGIPYLTERISNLLLNKVSQTLPNVKGLVEEQINHLLEHLRSLGTEEEADKKKERFIDYLTYFQNVYRGQIDGRKRNLNTDTYPASAHINEIFQDKFYPQFDKLLAAEDLSDRVIDIAICNSQGLQGIREFLDVTDAFQHLIKEEMKKLKSLVIKCAKLVDAQLRLAIATSHSAEANRRYHNLRNGVARVTTDLITKCCEDCRKYLDDYIDAEAAIAKSGEPGFVERMAKATSLRHRKASLETESETGFDQLYESESNFSLSEESQKDEPLKNTQEQLAVVRGRIAVYFEEAKRGIKNHVPRAITHKLIYGVVDNLENALKSQLDTGDLWNGLMQESEMLINERQDTEKALERYMYAKYIIDQALACPQG</sequence>
<evidence type="ECO:0000259" key="4">
    <source>
        <dbReference type="PROSITE" id="PS51718"/>
    </source>
</evidence>
<dbReference type="PANTHER" id="PTHR11566">
    <property type="entry name" value="DYNAMIN"/>
    <property type="match status" value="1"/>
</dbReference>
<dbReference type="Gene3D" id="1.20.120.1240">
    <property type="entry name" value="Dynamin, middle domain"/>
    <property type="match status" value="1"/>
</dbReference>
<dbReference type="SMART" id="SM00302">
    <property type="entry name" value="GED"/>
    <property type="match status" value="1"/>
</dbReference>
<dbReference type="Pfam" id="PF00350">
    <property type="entry name" value="Dynamin_N"/>
    <property type="match status" value="1"/>
</dbReference>
<gene>
    <name evidence="5" type="ORF">ODALV1_LOCUS29435</name>
</gene>
<dbReference type="SMART" id="SM00053">
    <property type="entry name" value="DYNc"/>
    <property type="match status" value="1"/>
</dbReference>
<organism evidence="5 6">
    <name type="scientific">Orchesella dallaii</name>
    <dbReference type="NCBI Taxonomy" id="48710"/>
    <lineage>
        <taxon>Eukaryota</taxon>
        <taxon>Metazoa</taxon>
        <taxon>Ecdysozoa</taxon>
        <taxon>Arthropoda</taxon>
        <taxon>Hexapoda</taxon>
        <taxon>Collembola</taxon>
        <taxon>Entomobryomorpha</taxon>
        <taxon>Entomobryoidea</taxon>
        <taxon>Orchesellidae</taxon>
        <taxon>Orchesellinae</taxon>
        <taxon>Orchesella</taxon>
    </lineage>
</organism>
<dbReference type="InterPro" id="IPR001401">
    <property type="entry name" value="Dynamin_GTPase"/>
</dbReference>
<dbReference type="Pfam" id="PF02212">
    <property type="entry name" value="GED"/>
    <property type="match status" value="1"/>
</dbReference>
<keyword evidence="2" id="KW-0342">GTP-binding</keyword>
<evidence type="ECO:0000259" key="3">
    <source>
        <dbReference type="PROSITE" id="PS51388"/>
    </source>
</evidence>
<name>A0ABP1S3P0_9HEXA</name>
<feature type="domain" description="Dynamin-type G" evidence="4">
    <location>
        <begin position="66"/>
        <end position="329"/>
    </location>
</feature>
<dbReference type="InterPro" id="IPR003130">
    <property type="entry name" value="GED"/>
</dbReference>
<dbReference type="InterPro" id="IPR045063">
    <property type="entry name" value="Dynamin_N"/>
</dbReference>
<accession>A0ABP1S3P0</accession>
<proteinExistence type="predicted"/>
<evidence type="ECO:0000313" key="6">
    <source>
        <dbReference type="Proteomes" id="UP001642540"/>
    </source>
</evidence>
<evidence type="ECO:0000313" key="5">
    <source>
        <dbReference type="EMBL" id="CAL8143294.1"/>
    </source>
</evidence>
<comment type="caution">
    <text evidence="5">The sequence shown here is derived from an EMBL/GenBank/DDBJ whole genome shotgun (WGS) entry which is preliminary data.</text>
</comment>
<dbReference type="Gene3D" id="3.40.50.300">
    <property type="entry name" value="P-loop containing nucleotide triphosphate hydrolases"/>
    <property type="match status" value="1"/>
</dbReference>
<dbReference type="InterPro" id="IPR000375">
    <property type="entry name" value="Dynamin_stalk"/>
</dbReference>
<evidence type="ECO:0000256" key="1">
    <source>
        <dbReference type="ARBA" id="ARBA00022741"/>
    </source>
</evidence>
<dbReference type="InterPro" id="IPR030381">
    <property type="entry name" value="G_DYNAMIN_dom"/>
</dbReference>
<dbReference type="Proteomes" id="UP001642540">
    <property type="component" value="Unassembled WGS sequence"/>
</dbReference>
<reference evidence="5 6" key="1">
    <citation type="submission" date="2024-08" db="EMBL/GenBank/DDBJ databases">
        <authorList>
            <person name="Cucini C."/>
            <person name="Frati F."/>
        </authorList>
    </citation>
    <scope>NUCLEOTIDE SEQUENCE [LARGE SCALE GENOMIC DNA]</scope>
</reference>
<dbReference type="InterPro" id="IPR027417">
    <property type="entry name" value="P-loop_NTPase"/>
</dbReference>
<dbReference type="Pfam" id="PF01031">
    <property type="entry name" value="Dynamin_M"/>
    <property type="match status" value="1"/>
</dbReference>
<protein>
    <submittedName>
        <fullName evidence="5">Uncharacterized protein</fullName>
    </submittedName>
</protein>
<dbReference type="SUPFAM" id="SSF52540">
    <property type="entry name" value="P-loop containing nucleoside triphosphate hydrolases"/>
    <property type="match status" value="1"/>
</dbReference>
<dbReference type="InterPro" id="IPR022812">
    <property type="entry name" value="Dynamin"/>
</dbReference>
<keyword evidence="6" id="KW-1185">Reference proteome</keyword>
<dbReference type="PROSITE" id="PS51388">
    <property type="entry name" value="GED"/>
    <property type="match status" value="1"/>
</dbReference>
<dbReference type="CDD" id="cd08771">
    <property type="entry name" value="DLP_1"/>
    <property type="match status" value="1"/>
</dbReference>
<dbReference type="InterPro" id="IPR020850">
    <property type="entry name" value="GED_dom"/>
</dbReference>